<feature type="compositionally biased region" description="Basic and acidic residues" evidence="1">
    <location>
        <begin position="415"/>
        <end position="428"/>
    </location>
</feature>
<evidence type="ECO:0000256" key="2">
    <source>
        <dbReference type="SAM" id="Phobius"/>
    </source>
</evidence>
<evidence type="ECO:0000313" key="3">
    <source>
        <dbReference type="EMBL" id="KAK1009186.1"/>
    </source>
</evidence>
<feature type="compositionally biased region" description="Polar residues" evidence="1">
    <location>
        <begin position="492"/>
        <end position="513"/>
    </location>
</feature>
<dbReference type="PANTHER" id="PTHR28164:SF1">
    <property type="entry name" value="PROTEIN STB3"/>
    <property type="match status" value="1"/>
</dbReference>
<dbReference type="GO" id="GO:0043565">
    <property type="term" value="F:sequence-specific DNA binding"/>
    <property type="evidence" value="ECO:0007669"/>
    <property type="project" value="TreeGrafter"/>
</dbReference>
<dbReference type="GO" id="GO:0005634">
    <property type="term" value="C:nucleus"/>
    <property type="evidence" value="ECO:0007669"/>
    <property type="project" value="TreeGrafter"/>
</dbReference>
<feature type="compositionally biased region" description="Basic and acidic residues" evidence="1">
    <location>
        <begin position="223"/>
        <end position="238"/>
    </location>
</feature>
<name>A0AAN6KYT6_9PEZI</name>
<dbReference type="PANTHER" id="PTHR28164">
    <property type="entry name" value="PROTEIN STB3"/>
    <property type="match status" value="1"/>
</dbReference>
<protein>
    <submittedName>
        <fullName evidence="3">DNA-binding proteins Bright/BRCAA1/RBP1 and proteins containing BRIGHT domain</fullName>
    </submittedName>
</protein>
<feature type="compositionally biased region" description="Acidic residues" evidence="1">
    <location>
        <begin position="429"/>
        <end position="441"/>
    </location>
</feature>
<keyword evidence="3" id="KW-0238">DNA-binding</keyword>
<dbReference type="EMBL" id="JAUJLE010000014">
    <property type="protein sequence ID" value="KAK1009186.1"/>
    <property type="molecule type" value="Genomic_DNA"/>
</dbReference>
<gene>
    <name evidence="3" type="primary">STB3_2</name>
    <name evidence="3" type="ORF">LTR91_002836</name>
</gene>
<dbReference type="InterPro" id="IPR018818">
    <property type="entry name" value="Stb3"/>
</dbReference>
<evidence type="ECO:0000313" key="4">
    <source>
        <dbReference type="Proteomes" id="UP001175353"/>
    </source>
</evidence>
<comment type="caution">
    <text evidence="3">The sequence shown here is derived from an EMBL/GenBank/DDBJ whole genome shotgun (WGS) entry which is preliminary data.</text>
</comment>
<dbReference type="AlphaFoldDB" id="A0AAN6KYT6"/>
<proteinExistence type="predicted"/>
<feature type="region of interest" description="Disordered" evidence="1">
    <location>
        <begin position="343"/>
        <end position="370"/>
    </location>
</feature>
<feature type="region of interest" description="Disordered" evidence="1">
    <location>
        <begin position="205"/>
        <end position="257"/>
    </location>
</feature>
<keyword evidence="2" id="KW-1133">Transmembrane helix</keyword>
<sequence length="530" mass="56843">MNGKLRYPTNKRPPSATVLEHAVALVVVVVAYFFRLLLLMIHQAPSPTQITNCTYARSIRLTCSTDLVAKCHRHQQPVSVALQQLPIPVSGPAATHPPQRALIDSSFPATSKLTSHHLQLYHRHRKLQRCRALSDSSARYRKAIRPATLQAMAHVSALSMALANPTPSTDVQSAGLGKNDFPAQGELHGALLTPPISISPELAAHRAQPGGLSPPPINIEQEVDMHGEGDGQPDHNNTDTHGSGGTPLSKGALSGLDATGAISPDMLAKHHLPGIMLGNGPRPIRYVMGELTQTVPGFSRIPPAKARRLVVAALESRSGGGLDGNVAFCKTGWGRWDAHVKGTSRDSGIGSYEGRMSPPPSERSSYAVSHGDSAVHLPCQHLPTGYRDQHSGSWSSIREEDELDIDMDALEHEADKMSLDDGSPRDDESISIDDATEEEDLPPPGPRTVRKSPMPPAAAPRKNYNAISASYARRWSSSKSWSRRPSVPIQRPFQSASLPTSTHLDIPRSSATPEEQAAAAALLSMGSLGS</sequence>
<dbReference type="Pfam" id="PF10330">
    <property type="entry name" value="Stb3"/>
    <property type="match status" value="1"/>
</dbReference>
<keyword evidence="4" id="KW-1185">Reference proteome</keyword>
<organism evidence="3 4">
    <name type="scientific">Friedmanniomyces endolithicus</name>
    <dbReference type="NCBI Taxonomy" id="329885"/>
    <lineage>
        <taxon>Eukaryota</taxon>
        <taxon>Fungi</taxon>
        <taxon>Dikarya</taxon>
        <taxon>Ascomycota</taxon>
        <taxon>Pezizomycotina</taxon>
        <taxon>Dothideomycetes</taxon>
        <taxon>Dothideomycetidae</taxon>
        <taxon>Mycosphaerellales</taxon>
        <taxon>Teratosphaeriaceae</taxon>
        <taxon>Friedmanniomyces</taxon>
    </lineage>
</organism>
<keyword evidence="2" id="KW-0472">Membrane</keyword>
<accession>A0AAN6KYT6</accession>
<reference evidence="3" key="1">
    <citation type="submission" date="2023-06" db="EMBL/GenBank/DDBJ databases">
        <title>Black Yeasts Isolated from many extreme environments.</title>
        <authorList>
            <person name="Coleine C."/>
            <person name="Stajich J.E."/>
            <person name="Selbmann L."/>
        </authorList>
    </citation>
    <scope>NUCLEOTIDE SEQUENCE</scope>
    <source>
        <strain evidence="3">CCFEE 5200</strain>
    </source>
</reference>
<keyword evidence="2" id="KW-0812">Transmembrane</keyword>
<evidence type="ECO:0000256" key="1">
    <source>
        <dbReference type="SAM" id="MobiDB-lite"/>
    </source>
</evidence>
<feature type="transmembrane region" description="Helical" evidence="2">
    <location>
        <begin position="21"/>
        <end position="41"/>
    </location>
</feature>
<dbReference type="GO" id="GO:0000432">
    <property type="term" value="P:positive regulation of transcription from RNA polymerase II promoter by glucose"/>
    <property type="evidence" value="ECO:0007669"/>
    <property type="project" value="TreeGrafter"/>
</dbReference>
<feature type="region of interest" description="Disordered" evidence="1">
    <location>
        <begin position="415"/>
        <end position="518"/>
    </location>
</feature>
<dbReference type="Proteomes" id="UP001175353">
    <property type="component" value="Unassembled WGS sequence"/>
</dbReference>
<feature type="compositionally biased region" description="Low complexity" evidence="1">
    <location>
        <begin position="468"/>
        <end position="486"/>
    </location>
</feature>